<keyword evidence="4" id="KW-1185">Reference proteome</keyword>
<evidence type="ECO:0000256" key="2">
    <source>
        <dbReference type="SAM" id="Phobius"/>
    </source>
</evidence>
<feature type="region of interest" description="Disordered" evidence="1">
    <location>
        <begin position="1"/>
        <end position="57"/>
    </location>
</feature>
<dbReference type="Proteomes" id="UP000661858">
    <property type="component" value="Unassembled WGS sequence"/>
</dbReference>
<comment type="caution">
    <text evidence="3">The sequence shown here is derived from an EMBL/GenBank/DDBJ whole genome shotgun (WGS) entry which is preliminary data.</text>
</comment>
<keyword evidence="2" id="KW-1133">Transmembrane helix</keyword>
<proteinExistence type="predicted"/>
<dbReference type="AlphaFoldDB" id="A0A937JKS4"/>
<feature type="transmembrane region" description="Helical" evidence="2">
    <location>
        <begin position="67"/>
        <end position="92"/>
    </location>
</feature>
<sequence length="276" mass="29222">MPEESTPTTETTENTPVTETSESTPVTATPESAGSPETAAATERSGTAEGAGGAGGGAVRAGSVARAFGLGCLGCGGVALAAVLALVLVLMWNASDGTDLPRVAPEDMADRAFRHSQEAYDVMGFTRTVQPGVEDAGVSPQNTLGAEYCYDGGTFGLEDKTVDGAYRLYHEWALDRVPASRAVPGLRRLHQHLRDEGWEVSSYREGGRHKDWMLYVKREGEGRLSFIWDPERQYFTGGSATRCAYDPGWKGGGTEAYEPDSAADAVDVPALGPGRL</sequence>
<dbReference type="EMBL" id="JAERRK010000002">
    <property type="protein sequence ID" value="MBL1081670.1"/>
    <property type="molecule type" value="Genomic_DNA"/>
</dbReference>
<reference evidence="3" key="1">
    <citation type="submission" date="2021-01" db="EMBL/GenBank/DDBJ databases">
        <title>WGS of actinomycetes isolated from Thailand.</title>
        <authorList>
            <person name="Thawai C."/>
        </authorList>
    </citation>
    <scope>NUCLEOTIDE SEQUENCE</scope>
    <source>
        <strain evidence="3">RCU-197</strain>
    </source>
</reference>
<keyword evidence="2" id="KW-0812">Transmembrane</keyword>
<dbReference type="RefSeq" id="WP_201832616.1">
    <property type="nucleotide sequence ID" value="NZ_JAERRK010000002.1"/>
</dbReference>
<feature type="region of interest" description="Disordered" evidence="1">
    <location>
        <begin position="255"/>
        <end position="276"/>
    </location>
</feature>
<organism evidence="3 4">
    <name type="scientific">Streptomyces actinomycinicus</name>
    <dbReference type="NCBI Taxonomy" id="1695166"/>
    <lineage>
        <taxon>Bacteria</taxon>
        <taxon>Bacillati</taxon>
        <taxon>Actinomycetota</taxon>
        <taxon>Actinomycetes</taxon>
        <taxon>Kitasatosporales</taxon>
        <taxon>Streptomycetaceae</taxon>
        <taxon>Streptomyces</taxon>
    </lineage>
</organism>
<evidence type="ECO:0000313" key="4">
    <source>
        <dbReference type="Proteomes" id="UP000661858"/>
    </source>
</evidence>
<accession>A0A937JKS4</accession>
<keyword evidence="2" id="KW-0472">Membrane</keyword>
<feature type="compositionally biased region" description="Low complexity" evidence="1">
    <location>
        <begin position="259"/>
        <end position="270"/>
    </location>
</feature>
<feature type="compositionally biased region" description="Low complexity" evidence="1">
    <location>
        <begin position="1"/>
        <end position="48"/>
    </location>
</feature>
<gene>
    <name evidence="3" type="ORF">JK359_06705</name>
</gene>
<evidence type="ECO:0000256" key="1">
    <source>
        <dbReference type="SAM" id="MobiDB-lite"/>
    </source>
</evidence>
<name>A0A937JKS4_9ACTN</name>
<protein>
    <submittedName>
        <fullName evidence="3">Uncharacterized protein</fullName>
    </submittedName>
</protein>
<evidence type="ECO:0000313" key="3">
    <source>
        <dbReference type="EMBL" id="MBL1081670.1"/>
    </source>
</evidence>